<evidence type="ECO:0000313" key="1">
    <source>
        <dbReference type="EMBL" id="OFA33673.1"/>
    </source>
</evidence>
<organism evidence="1 2">
    <name type="scientific">Bifidobacterium adolescentis</name>
    <dbReference type="NCBI Taxonomy" id="1680"/>
    <lineage>
        <taxon>Bacteria</taxon>
        <taxon>Bacillati</taxon>
        <taxon>Actinomycetota</taxon>
        <taxon>Actinomycetes</taxon>
        <taxon>Bifidobacteriales</taxon>
        <taxon>Bifidobacteriaceae</taxon>
        <taxon>Bifidobacterium</taxon>
    </lineage>
</organism>
<dbReference type="AlphaFoldDB" id="A0A1E7XXX0"/>
<proteinExistence type="predicted"/>
<name>A0A1E7XXX0_BIFAD</name>
<evidence type="ECO:0000313" key="2">
    <source>
        <dbReference type="Proteomes" id="UP000175684"/>
    </source>
</evidence>
<gene>
    <name evidence="1" type="ORF">BBK15_09820</name>
</gene>
<dbReference type="EMBL" id="MAXD01000014">
    <property type="protein sequence ID" value="OFA33673.1"/>
    <property type="molecule type" value="Genomic_DNA"/>
</dbReference>
<accession>A0A1E7XXX0</accession>
<protein>
    <submittedName>
        <fullName evidence="1">Uncharacterized protein</fullName>
    </submittedName>
</protein>
<comment type="caution">
    <text evidence="1">The sequence shown here is derived from an EMBL/GenBank/DDBJ whole genome shotgun (WGS) entry which is preliminary data.</text>
</comment>
<dbReference type="RefSeq" id="WP_070123046.1">
    <property type="nucleotide sequence ID" value="NZ_MAXD01000014.1"/>
</dbReference>
<reference evidence="1 2" key="1">
    <citation type="submission" date="2016-07" db="EMBL/GenBank/DDBJ databases">
        <title>Draft Genome Sequence of Bifidobacterium adolescentis strain Km 4.</title>
        <authorList>
            <person name="Danilenko V.N."/>
        </authorList>
    </citation>
    <scope>NUCLEOTIDE SEQUENCE [LARGE SCALE GENOMIC DNA]</scope>
    <source>
        <strain evidence="1 2">Km 4</strain>
    </source>
</reference>
<sequence>MRENEHFWLGVTLSDDPAPADLFVIASYGINEDGGIGSTASRVIDPAVREDLAGALRAIADGSEAPTAPHGWLTLEGSDDEPGSDVDFAFDTVSYGTVINVEHAGAGEDVHAAIRSACALLAGALELSLDQD</sequence>
<dbReference type="Proteomes" id="UP000175684">
    <property type="component" value="Unassembled WGS sequence"/>
</dbReference>